<comment type="similarity">
    <text evidence="1">Belongs to the transglycosylase Slt family.</text>
</comment>
<accession>A0A7X6IAN0</accession>
<dbReference type="Pfam" id="PF01464">
    <property type="entry name" value="SLT"/>
    <property type="match status" value="1"/>
</dbReference>
<dbReference type="SUPFAM" id="SSF53955">
    <property type="entry name" value="Lysozyme-like"/>
    <property type="match status" value="1"/>
</dbReference>
<sequence length="225" mass="25360">MKLRILLLILLLVPTQVFSMEVFQYVDESGTVHFTNVPTDPRYRRLQGGQKKRSYIGKDQRQKILGLIEKEAREQGMEPALIKAVVRAESDFNASAVSSAGALGLMQLMPATAADLRLSDPFDPEENIRGGIRYLRYLLGTFNNDLVLSLAAYHAGMGNVLKHGRIPPIEETQIYVERVLRFYKGYLGKKAQGLPVFKGTRPTGEIVYTNRPEKYSNLPLKQFSE</sequence>
<dbReference type="InterPro" id="IPR000189">
    <property type="entry name" value="Transglyc_AS"/>
</dbReference>
<dbReference type="InterPro" id="IPR025392">
    <property type="entry name" value="DUF4124"/>
</dbReference>
<dbReference type="PANTHER" id="PTHR37423">
    <property type="entry name" value="SOLUBLE LYTIC MUREIN TRANSGLYCOSYLASE-RELATED"/>
    <property type="match status" value="1"/>
</dbReference>
<comment type="caution">
    <text evidence="4">The sequence shown here is derived from an EMBL/GenBank/DDBJ whole genome shotgun (WGS) entry which is preliminary data.</text>
</comment>
<evidence type="ECO:0000259" key="3">
    <source>
        <dbReference type="Pfam" id="PF13511"/>
    </source>
</evidence>
<reference evidence="4 5" key="1">
    <citation type="journal article" date="2020" name="Nature">
        <title>Bacterial chemolithoautotrophy via manganese oxidation.</title>
        <authorList>
            <person name="Yu H."/>
            <person name="Leadbetter J.R."/>
        </authorList>
    </citation>
    <scope>NUCLEOTIDE SEQUENCE [LARGE SCALE GENOMIC DNA]</scope>
    <source>
        <strain evidence="4 5">Mn-1</strain>
    </source>
</reference>
<dbReference type="InterPro" id="IPR023346">
    <property type="entry name" value="Lysozyme-like_dom_sf"/>
</dbReference>
<dbReference type="Proteomes" id="UP000534783">
    <property type="component" value="Unassembled WGS sequence"/>
</dbReference>
<proteinExistence type="inferred from homology"/>
<evidence type="ECO:0000313" key="4">
    <source>
        <dbReference type="EMBL" id="NKE70555.1"/>
    </source>
</evidence>
<dbReference type="PROSITE" id="PS00922">
    <property type="entry name" value="TRANSGLYCOSYLASE"/>
    <property type="match status" value="1"/>
</dbReference>
<feature type="domain" description="DUF4124" evidence="3">
    <location>
        <begin position="10"/>
        <end position="44"/>
    </location>
</feature>
<dbReference type="CDD" id="cd00254">
    <property type="entry name" value="LT-like"/>
    <property type="match status" value="1"/>
</dbReference>
<dbReference type="AlphaFoldDB" id="A0A7X6IAN0"/>
<gene>
    <name evidence="4" type="ORF">MNODULE_07380</name>
</gene>
<evidence type="ECO:0000256" key="1">
    <source>
        <dbReference type="ARBA" id="ARBA00007734"/>
    </source>
</evidence>
<dbReference type="EMBL" id="VTOW01000001">
    <property type="protein sequence ID" value="NKE70555.1"/>
    <property type="molecule type" value="Genomic_DNA"/>
</dbReference>
<organism evidence="4 5">
    <name type="scientific">Candidatus Manganitrophus noduliformans</name>
    <dbReference type="NCBI Taxonomy" id="2606439"/>
    <lineage>
        <taxon>Bacteria</taxon>
        <taxon>Pseudomonadati</taxon>
        <taxon>Nitrospirota</taxon>
        <taxon>Nitrospiria</taxon>
        <taxon>Candidatus Troglogloeales</taxon>
        <taxon>Candidatus Manganitrophaceae</taxon>
        <taxon>Candidatus Manganitrophus</taxon>
    </lineage>
</organism>
<dbReference type="GO" id="GO:0000270">
    <property type="term" value="P:peptidoglycan metabolic process"/>
    <property type="evidence" value="ECO:0007669"/>
    <property type="project" value="InterPro"/>
</dbReference>
<dbReference type="Pfam" id="PF13511">
    <property type="entry name" value="DUF4124"/>
    <property type="match status" value="1"/>
</dbReference>
<protein>
    <submittedName>
        <fullName evidence="4">Lytic transglycosylase domain-containing protein</fullName>
    </submittedName>
</protein>
<dbReference type="RefSeq" id="WP_168058795.1">
    <property type="nucleotide sequence ID" value="NZ_VTOW01000001.1"/>
</dbReference>
<name>A0A7X6IAN0_9BACT</name>
<evidence type="ECO:0000259" key="2">
    <source>
        <dbReference type="Pfam" id="PF01464"/>
    </source>
</evidence>
<feature type="domain" description="Transglycosylase SLT" evidence="2">
    <location>
        <begin position="67"/>
        <end position="169"/>
    </location>
</feature>
<dbReference type="GO" id="GO:0008933">
    <property type="term" value="F:peptidoglycan lytic transglycosylase activity"/>
    <property type="evidence" value="ECO:0007669"/>
    <property type="project" value="InterPro"/>
</dbReference>
<dbReference type="PANTHER" id="PTHR37423:SF2">
    <property type="entry name" value="MEMBRANE-BOUND LYTIC MUREIN TRANSGLYCOSYLASE C"/>
    <property type="match status" value="1"/>
</dbReference>
<dbReference type="GO" id="GO:0016020">
    <property type="term" value="C:membrane"/>
    <property type="evidence" value="ECO:0007669"/>
    <property type="project" value="InterPro"/>
</dbReference>
<dbReference type="Gene3D" id="1.10.530.10">
    <property type="match status" value="1"/>
</dbReference>
<keyword evidence="5" id="KW-1185">Reference proteome</keyword>
<dbReference type="InterPro" id="IPR008258">
    <property type="entry name" value="Transglycosylase_SLT_dom_1"/>
</dbReference>
<evidence type="ECO:0000313" key="5">
    <source>
        <dbReference type="Proteomes" id="UP000534783"/>
    </source>
</evidence>